<dbReference type="InterPro" id="IPR002625">
    <property type="entry name" value="Smr_dom"/>
</dbReference>
<evidence type="ECO:0000256" key="3">
    <source>
        <dbReference type="ARBA" id="ARBA00022741"/>
    </source>
</evidence>
<dbReference type="InterPro" id="IPR036063">
    <property type="entry name" value="Smr_dom_sf"/>
</dbReference>
<dbReference type="AlphaFoldDB" id="A0A0R1WUG1"/>
<sequence length="786" mass="88296">MNNKVLKILEYYKIINQLLNYATTDMGKKRIKNLKPTADVDLLQEQLDETKDGVDIYRLKDGIPLPELESTAYSLKRLKIGGNLNGKELAAIGKALRSVNEINIFFDKFKAEGINFRRLYQIVKNFSLLPGINQKLNLCLRDDGYVLNDASSTLKSIRNQIVNTETQIREKMNSYTRGNKTKYLSNANVTIRDDRYVIPIKQEHRAKFGGIVHDQSSSGQTLFVEPAEIVELNNRLRQQQVAEKEEVQRILAELSDLIRPYTEELEDNEIRLGVLDFINAKAKYAHQIKATEPIISVENDVYLRQAWHPLLNEKTAVKNDIAIGKDYKAIVITGPNTGGKTITLKTLGLIQLMGQSGLFIPTFEDSRIGLFDEIFADIGDEQSIEQSLSTFSSHMTNIVSILDKITDHSLVLFDELGAGTDPQEGAALAISILDAVGAKGSYVVATTHYPELKAYGFERPQTINASMEFDINTLKPTYHLLLGIPGRSNAFDISKKLGLDDLIVEAARQLTDSDSQDLNEMISDLVAKRHDAEEKEIKFNKLVKEAQELHDDLKKNYLQFTKQKDNMISIAKKEANDIVESTKRESQELIADLRKMKLDGANNINEGDIINKQGQINALHQEDNLKKNKVLRKAKAKQELKPNDDVLVKTYGQRGVLIRKLSQTEWEVQLGILKMKVEQEDLEKVKVDEPKIKQSTTIVKSSSSSHVATTLDLRGERYEDAMNKVDHYIDAAILAGYPSVTIIHGKGTGALRNGIIKYLQSHRSIKRFGFASPNNGGNGATVVEFK</sequence>
<dbReference type="FunFam" id="3.40.50.300:FF:000830">
    <property type="entry name" value="Endonuclease MutS2"/>
    <property type="match status" value="1"/>
</dbReference>
<dbReference type="GO" id="GO:0016887">
    <property type="term" value="F:ATP hydrolysis activity"/>
    <property type="evidence" value="ECO:0007669"/>
    <property type="project" value="InterPro"/>
</dbReference>
<dbReference type="InterPro" id="IPR007696">
    <property type="entry name" value="DNA_mismatch_repair_MutS_core"/>
</dbReference>
<dbReference type="InterPro" id="IPR045076">
    <property type="entry name" value="MutS"/>
</dbReference>
<evidence type="ECO:0000256" key="7">
    <source>
        <dbReference type="ARBA" id="ARBA00022884"/>
    </source>
</evidence>
<dbReference type="PATRIC" id="fig|1423755.3.peg.594"/>
<dbReference type="Pfam" id="PF00488">
    <property type="entry name" value="MutS_V"/>
    <property type="match status" value="1"/>
</dbReference>
<comment type="similarity">
    <text evidence="9">Belongs to the DNA mismatch repair MutS family. MutS2 subfamily.</text>
</comment>
<dbReference type="GO" id="GO:0045910">
    <property type="term" value="P:negative regulation of DNA recombination"/>
    <property type="evidence" value="ECO:0007669"/>
    <property type="project" value="InterPro"/>
</dbReference>
<dbReference type="CDD" id="cd03280">
    <property type="entry name" value="ABC_MutS2"/>
    <property type="match status" value="1"/>
</dbReference>
<accession>A0A0R1WUG1</accession>
<feature type="coiled-coil region" evidence="10">
    <location>
        <begin position="147"/>
        <end position="174"/>
    </location>
</feature>
<dbReference type="GO" id="GO:0004519">
    <property type="term" value="F:endonuclease activity"/>
    <property type="evidence" value="ECO:0007669"/>
    <property type="project" value="UniProtKB-UniRule"/>
</dbReference>
<evidence type="ECO:0000256" key="2">
    <source>
        <dbReference type="ARBA" id="ARBA00022730"/>
    </source>
</evidence>
<evidence type="ECO:0000256" key="8">
    <source>
        <dbReference type="ARBA" id="ARBA00023125"/>
    </source>
</evidence>
<dbReference type="EMBL" id="AZGD01000090">
    <property type="protein sequence ID" value="KRM18758.1"/>
    <property type="molecule type" value="Genomic_DNA"/>
</dbReference>
<keyword evidence="7 9" id="KW-0694">RNA-binding</keyword>
<dbReference type="Pfam" id="PF20297">
    <property type="entry name" value="MSSS"/>
    <property type="match status" value="1"/>
</dbReference>
<keyword evidence="3 9" id="KW-0547">Nucleotide-binding</keyword>
<dbReference type="InterPro" id="IPR005747">
    <property type="entry name" value="MutS2"/>
</dbReference>
<keyword evidence="10" id="KW-0175">Coiled coil</keyword>
<organism evidence="12 13">
    <name type="scientific">Ligilactobacillus hayakitensis DSM 18933 = JCM 14209</name>
    <dbReference type="NCBI Taxonomy" id="1423755"/>
    <lineage>
        <taxon>Bacteria</taxon>
        <taxon>Bacillati</taxon>
        <taxon>Bacillota</taxon>
        <taxon>Bacilli</taxon>
        <taxon>Lactobacillales</taxon>
        <taxon>Lactobacillaceae</taxon>
        <taxon>Ligilactobacillus</taxon>
    </lineage>
</organism>
<dbReference type="PIRSF" id="PIRSF005814">
    <property type="entry name" value="MutS_YshD"/>
    <property type="match status" value="1"/>
</dbReference>
<dbReference type="eggNOG" id="COG1193">
    <property type="taxonomic scope" value="Bacteria"/>
</dbReference>
<dbReference type="SUPFAM" id="SSF48334">
    <property type="entry name" value="DNA repair protein MutS, domain III"/>
    <property type="match status" value="1"/>
</dbReference>
<dbReference type="InterPro" id="IPR027417">
    <property type="entry name" value="P-loop_NTPase"/>
</dbReference>
<dbReference type="OrthoDB" id="9808166at2"/>
<comment type="caution">
    <text evidence="12">The sequence shown here is derived from an EMBL/GenBank/DDBJ whole genome shotgun (WGS) entry which is preliminary data.</text>
</comment>
<feature type="binding site" evidence="9">
    <location>
        <begin position="334"/>
        <end position="341"/>
    </location>
    <ligand>
        <name>ATP</name>
        <dbReference type="ChEBI" id="CHEBI:30616"/>
    </ligand>
</feature>
<reference evidence="12 13" key="1">
    <citation type="journal article" date="2015" name="Genome Announc.">
        <title>Expanding the biotechnology potential of lactobacilli through comparative genomics of 213 strains and associated genera.</title>
        <authorList>
            <person name="Sun Z."/>
            <person name="Harris H.M."/>
            <person name="McCann A."/>
            <person name="Guo C."/>
            <person name="Argimon S."/>
            <person name="Zhang W."/>
            <person name="Yang X."/>
            <person name="Jeffery I.B."/>
            <person name="Cooney J.C."/>
            <person name="Kagawa T.F."/>
            <person name="Liu W."/>
            <person name="Song Y."/>
            <person name="Salvetti E."/>
            <person name="Wrobel A."/>
            <person name="Rasinkangas P."/>
            <person name="Parkhill J."/>
            <person name="Rea M.C."/>
            <person name="O'Sullivan O."/>
            <person name="Ritari J."/>
            <person name="Douillard F.P."/>
            <person name="Paul Ross R."/>
            <person name="Yang R."/>
            <person name="Briner A.E."/>
            <person name="Felis G.E."/>
            <person name="de Vos W.M."/>
            <person name="Barrangou R."/>
            <person name="Klaenhammer T.R."/>
            <person name="Caufield P.W."/>
            <person name="Cui Y."/>
            <person name="Zhang H."/>
            <person name="O'Toole P.W."/>
        </authorList>
    </citation>
    <scope>NUCLEOTIDE SEQUENCE [LARGE SCALE GENOMIC DNA]</scope>
    <source>
        <strain evidence="12 13">DSM 18933</strain>
    </source>
</reference>
<keyword evidence="2 9" id="KW-0699">rRNA-binding</keyword>
<evidence type="ECO:0000256" key="1">
    <source>
        <dbReference type="ARBA" id="ARBA00022722"/>
    </source>
</evidence>
<dbReference type="PROSITE" id="PS50828">
    <property type="entry name" value="SMR"/>
    <property type="match status" value="1"/>
</dbReference>
<dbReference type="HAMAP" id="MF_00092">
    <property type="entry name" value="MutS2"/>
    <property type="match status" value="1"/>
</dbReference>
<dbReference type="SMART" id="SM00463">
    <property type="entry name" value="SMR"/>
    <property type="match status" value="1"/>
</dbReference>
<dbReference type="GO" id="GO:0005524">
    <property type="term" value="F:ATP binding"/>
    <property type="evidence" value="ECO:0007669"/>
    <property type="project" value="UniProtKB-UniRule"/>
</dbReference>
<keyword evidence="1 9" id="KW-0540">Nuclease</keyword>
<keyword evidence="13" id="KW-1185">Reference proteome</keyword>
<evidence type="ECO:0000313" key="13">
    <source>
        <dbReference type="Proteomes" id="UP000051054"/>
    </source>
</evidence>
<proteinExistence type="inferred from homology"/>
<keyword evidence="8 9" id="KW-0238">DNA-binding</keyword>
<dbReference type="STRING" id="1423755.FC40_GL000541"/>
<dbReference type="PANTHER" id="PTHR48466:SF2">
    <property type="entry name" value="OS10G0509000 PROTEIN"/>
    <property type="match status" value="1"/>
</dbReference>
<keyword evidence="4 9" id="KW-0255">Endonuclease</keyword>
<dbReference type="SUPFAM" id="SSF52540">
    <property type="entry name" value="P-loop containing nucleoside triphosphate hydrolases"/>
    <property type="match status" value="1"/>
</dbReference>
<evidence type="ECO:0000256" key="4">
    <source>
        <dbReference type="ARBA" id="ARBA00022759"/>
    </source>
</evidence>
<name>A0A0R1WUG1_9LACO</name>
<gene>
    <name evidence="9" type="primary">mutS2</name>
    <name evidence="9" type="synonym">rqcU</name>
    <name evidence="12" type="ORF">FC40_GL000541</name>
</gene>
<dbReference type="GO" id="GO:0006298">
    <property type="term" value="P:mismatch repair"/>
    <property type="evidence" value="ECO:0007669"/>
    <property type="project" value="InterPro"/>
</dbReference>
<dbReference type="InterPro" id="IPR046893">
    <property type="entry name" value="MSSS"/>
</dbReference>
<feature type="domain" description="Smr" evidence="11">
    <location>
        <begin position="711"/>
        <end position="786"/>
    </location>
</feature>
<dbReference type="SMART" id="SM00534">
    <property type="entry name" value="MUTSac"/>
    <property type="match status" value="1"/>
</dbReference>
<dbReference type="SUPFAM" id="SSF160443">
    <property type="entry name" value="SMR domain-like"/>
    <property type="match status" value="1"/>
</dbReference>
<dbReference type="NCBIfam" id="TIGR01069">
    <property type="entry name" value="mutS2"/>
    <property type="match status" value="1"/>
</dbReference>
<dbReference type="InterPro" id="IPR036187">
    <property type="entry name" value="DNA_mismatch_repair_MutS_sf"/>
</dbReference>
<dbReference type="GO" id="GO:0140664">
    <property type="term" value="F:ATP-dependent DNA damage sensor activity"/>
    <property type="evidence" value="ECO:0007669"/>
    <property type="project" value="InterPro"/>
</dbReference>
<keyword evidence="6 9" id="KW-0067">ATP-binding</keyword>
<evidence type="ECO:0000256" key="9">
    <source>
        <dbReference type="HAMAP-Rule" id="MF_00092"/>
    </source>
</evidence>
<dbReference type="EC" id="3.6.4.-" evidence="9"/>
<comment type="subunit">
    <text evidence="9">Homodimer. Binds to stalled ribosomes, contacting rRNA.</text>
</comment>
<evidence type="ECO:0000256" key="5">
    <source>
        <dbReference type="ARBA" id="ARBA00022801"/>
    </source>
</evidence>
<dbReference type="GO" id="GO:0019843">
    <property type="term" value="F:rRNA binding"/>
    <property type="evidence" value="ECO:0007669"/>
    <property type="project" value="UniProtKB-UniRule"/>
</dbReference>
<dbReference type="Gene3D" id="3.40.50.300">
    <property type="entry name" value="P-loop containing nucleotide triphosphate hydrolases"/>
    <property type="match status" value="1"/>
</dbReference>
<evidence type="ECO:0000259" key="11">
    <source>
        <dbReference type="PROSITE" id="PS50828"/>
    </source>
</evidence>
<keyword evidence="5 9" id="KW-0378">Hydrolase</keyword>
<evidence type="ECO:0000313" key="12">
    <source>
        <dbReference type="EMBL" id="KRM18758.1"/>
    </source>
</evidence>
<dbReference type="GO" id="GO:0043023">
    <property type="term" value="F:ribosomal large subunit binding"/>
    <property type="evidence" value="ECO:0007669"/>
    <property type="project" value="UniProtKB-UniRule"/>
</dbReference>
<protein>
    <recommendedName>
        <fullName evidence="9">Endonuclease MutS2</fullName>
        <ecNumber evidence="9">3.1.-.-</ecNumber>
    </recommendedName>
    <alternativeName>
        <fullName evidence="9">Ribosome-associated protein quality control-upstream factor</fullName>
        <shortName evidence="9">RQC-upstream factor</shortName>
        <shortName evidence="9">RqcU</shortName>
        <ecNumber evidence="9">3.6.4.-</ecNumber>
    </alternativeName>
</protein>
<comment type="function">
    <text evidence="9">Acts as a ribosome collision sensor, splitting the ribosome into its 2 subunits. Detects stalled/collided 70S ribosomes which it binds and splits by an ATP-hydrolysis driven conformational change. Acts upstream of the ribosome quality control system (RQC), a ribosome-associated complex that mediates the extraction of incompletely synthesized nascent chains from stalled ribosomes and their subsequent degradation. Probably generates substrates for RQC.</text>
</comment>
<dbReference type="RefSeq" id="WP_025021870.1">
    <property type="nucleotide sequence ID" value="NZ_AZGD01000090.1"/>
</dbReference>
<comment type="function">
    <text evidence="9">Endonuclease that is involved in the suppression of homologous recombination and thus may have a key role in the control of bacterial genetic diversity.</text>
</comment>
<dbReference type="Gene3D" id="3.30.1370.110">
    <property type="match status" value="1"/>
</dbReference>
<dbReference type="SMART" id="SM00533">
    <property type="entry name" value="MUTSd"/>
    <property type="match status" value="1"/>
</dbReference>
<dbReference type="GO" id="GO:0072344">
    <property type="term" value="P:rescue of stalled ribosome"/>
    <property type="evidence" value="ECO:0007669"/>
    <property type="project" value="UniProtKB-UniRule"/>
</dbReference>
<dbReference type="EC" id="3.1.-.-" evidence="9"/>
<dbReference type="Pfam" id="PF01713">
    <property type="entry name" value="Smr"/>
    <property type="match status" value="1"/>
</dbReference>
<evidence type="ECO:0000256" key="10">
    <source>
        <dbReference type="SAM" id="Coils"/>
    </source>
</evidence>
<dbReference type="PANTHER" id="PTHR48466">
    <property type="entry name" value="OS10G0509000 PROTEIN-RELATED"/>
    <property type="match status" value="1"/>
</dbReference>
<evidence type="ECO:0000256" key="6">
    <source>
        <dbReference type="ARBA" id="ARBA00022840"/>
    </source>
</evidence>
<dbReference type="Proteomes" id="UP000051054">
    <property type="component" value="Unassembled WGS sequence"/>
</dbReference>
<dbReference type="InterPro" id="IPR000432">
    <property type="entry name" value="DNA_mismatch_repair_MutS_C"/>
</dbReference>
<dbReference type="PROSITE" id="PS00486">
    <property type="entry name" value="DNA_MISMATCH_REPAIR_2"/>
    <property type="match status" value="1"/>
</dbReference>
<dbReference type="GO" id="GO:0030983">
    <property type="term" value="F:mismatched DNA binding"/>
    <property type="evidence" value="ECO:0007669"/>
    <property type="project" value="InterPro"/>
</dbReference>
<feature type="coiled-coil region" evidence="10">
    <location>
        <begin position="515"/>
        <end position="599"/>
    </location>
</feature>